<feature type="domain" description="TonB-dependent receptor plug" evidence="4">
    <location>
        <begin position="117"/>
        <end position="222"/>
    </location>
</feature>
<evidence type="ECO:0000313" key="5">
    <source>
        <dbReference type="EMBL" id="MBW7468856.1"/>
    </source>
</evidence>
<evidence type="ECO:0000256" key="2">
    <source>
        <dbReference type="PROSITE-ProRule" id="PRU01360"/>
    </source>
</evidence>
<accession>A0ABS7CYT7</accession>
<comment type="caution">
    <text evidence="5">The sequence shown here is derived from an EMBL/GenBank/DDBJ whole genome shotgun (WGS) entry which is preliminary data.</text>
</comment>
<keyword evidence="2" id="KW-0813">Transport</keyword>
<organism evidence="5 6">
    <name type="scientific">Pontibacter aydingkolensis</name>
    <dbReference type="NCBI Taxonomy" id="1911536"/>
    <lineage>
        <taxon>Bacteria</taxon>
        <taxon>Pseudomonadati</taxon>
        <taxon>Bacteroidota</taxon>
        <taxon>Cytophagia</taxon>
        <taxon>Cytophagales</taxon>
        <taxon>Hymenobacteraceae</taxon>
        <taxon>Pontibacter</taxon>
    </lineage>
</organism>
<name>A0ABS7CYT7_9BACT</name>
<keyword evidence="2" id="KW-0472">Membrane</keyword>
<comment type="similarity">
    <text evidence="2">Belongs to the TonB-dependent receptor family.</text>
</comment>
<evidence type="ECO:0000256" key="1">
    <source>
        <dbReference type="ARBA" id="ARBA00022729"/>
    </source>
</evidence>
<dbReference type="NCBIfam" id="TIGR04057">
    <property type="entry name" value="SusC_RagA_signa"/>
    <property type="match status" value="1"/>
</dbReference>
<comment type="subcellular location">
    <subcellularLocation>
        <location evidence="2">Cell outer membrane</location>
        <topology evidence="2">Multi-pass membrane protein</topology>
    </subcellularLocation>
</comment>
<dbReference type="InterPro" id="IPR037066">
    <property type="entry name" value="Plug_dom_sf"/>
</dbReference>
<keyword evidence="2" id="KW-0998">Cell outer membrane</keyword>
<dbReference type="Gene3D" id="2.60.40.1120">
    <property type="entry name" value="Carboxypeptidase-like, regulatory domain"/>
    <property type="match status" value="1"/>
</dbReference>
<dbReference type="Pfam" id="PF13715">
    <property type="entry name" value="CarbopepD_reg_2"/>
    <property type="match status" value="1"/>
</dbReference>
<dbReference type="PROSITE" id="PS52016">
    <property type="entry name" value="TONB_DEPENDENT_REC_3"/>
    <property type="match status" value="1"/>
</dbReference>
<feature type="chain" id="PRO_5045837601" evidence="3">
    <location>
        <begin position="22"/>
        <end position="352"/>
    </location>
</feature>
<dbReference type="Proteomes" id="UP000813018">
    <property type="component" value="Unassembled WGS sequence"/>
</dbReference>
<evidence type="ECO:0000313" key="6">
    <source>
        <dbReference type="Proteomes" id="UP000813018"/>
    </source>
</evidence>
<dbReference type="InterPro" id="IPR008969">
    <property type="entry name" value="CarboxyPept-like_regulatory"/>
</dbReference>
<dbReference type="Pfam" id="PF07715">
    <property type="entry name" value="Plug"/>
    <property type="match status" value="1"/>
</dbReference>
<dbReference type="PANTHER" id="PTHR30069:SF29">
    <property type="entry name" value="HEMOGLOBIN AND HEMOGLOBIN-HAPTOGLOBIN-BINDING PROTEIN 1-RELATED"/>
    <property type="match status" value="1"/>
</dbReference>
<proteinExistence type="inferred from homology"/>
<gene>
    <name evidence="5" type="ORF">K0O23_17405</name>
</gene>
<evidence type="ECO:0000256" key="3">
    <source>
        <dbReference type="SAM" id="SignalP"/>
    </source>
</evidence>
<dbReference type="InterPro" id="IPR023997">
    <property type="entry name" value="TonB-dep_OMP_SusC/RagA_CS"/>
</dbReference>
<keyword evidence="2" id="KW-0812">Transmembrane</keyword>
<dbReference type="InterPro" id="IPR039426">
    <property type="entry name" value="TonB-dep_rcpt-like"/>
</dbReference>
<sequence>MKKTLLVCFILLSALLQQAMAQVRTVTGKVTDASTNQPLPGVAVLVKGTTVGTATAVDGSYTINVPEGGNTLVFRFIGYQTIERSIGNAATMDVAIPVDTRQLDEVVVTALGYQREKETLPYSVGAVSSENLTYAKSNDVSTALVGKVSGVQIQGSPSSNFDNGNIVIRGANSLNTSQPPLYVVDGTITDQNAVIMDNVESISVLKGAAATALYGVRAANGVVMITSKKGTRGAPTVELNLSAAFERPSVMMPYQDEYAGGYSSNSRSPGTTYDNEGYYIFKYKPGTHPESWASFDGQRIIDYGSDESWGPKMNGQLYRPYWSWYPGADFGKMVPLTPQPDNVKDFYQTGTN</sequence>
<dbReference type="InterPro" id="IPR012910">
    <property type="entry name" value="Plug_dom"/>
</dbReference>
<dbReference type="RefSeq" id="WP_219878730.1">
    <property type="nucleotide sequence ID" value="NZ_JAHYXK010000020.1"/>
</dbReference>
<keyword evidence="6" id="KW-1185">Reference proteome</keyword>
<dbReference type="Gene3D" id="2.170.130.10">
    <property type="entry name" value="TonB-dependent receptor, plug domain"/>
    <property type="match status" value="1"/>
</dbReference>
<feature type="signal peptide" evidence="3">
    <location>
        <begin position="1"/>
        <end position="21"/>
    </location>
</feature>
<evidence type="ECO:0000259" key="4">
    <source>
        <dbReference type="Pfam" id="PF07715"/>
    </source>
</evidence>
<dbReference type="SUPFAM" id="SSF56935">
    <property type="entry name" value="Porins"/>
    <property type="match status" value="1"/>
</dbReference>
<keyword evidence="2" id="KW-1134">Transmembrane beta strand</keyword>
<reference evidence="5 6" key="1">
    <citation type="journal article" date="2016" name="Int. J. Syst. Evol. Microbiol.">
        <title>Pontibacter aydingkolensis sp. nov., isolated from soil of a salt lake.</title>
        <authorList>
            <person name="Osman G."/>
            <person name="Zhang T."/>
            <person name="Lou K."/>
            <person name="Gao Y."/>
            <person name="Chang W."/>
            <person name="Lin Q."/>
            <person name="Yang H.M."/>
            <person name="Huo X.D."/>
            <person name="Wang N."/>
        </authorList>
    </citation>
    <scope>NUCLEOTIDE SEQUENCE [LARGE SCALE GENOMIC DNA]</scope>
    <source>
        <strain evidence="5 6">KACC 19255</strain>
    </source>
</reference>
<keyword evidence="1 3" id="KW-0732">Signal</keyword>
<dbReference type="EMBL" id="JAHYXK010000020">
    <property type="protein sequence ID" value="MBW7468856.1"/>
    <property type="molecule type" value="Genomic_DNA"/>
</dbReference>
<dbReference type="PANTHER" id="PTHR30069">
    <property type="entry name" value="TONB-DEPENDENT OUTER MEMBRANE RECEPTOR"/>
    <property type="match status" value="1"/>
</dbReference>
<protein>
    <submittedName>
        <fullName evidence="5">Carboxypeptidase-like regulatory domain-containing protein</fullName>
    </submittedName>
</protein>
<dbReference type="SUPFAM" id="SSF49464">
    <property type="entry name" value="Carboxypeptidase regulatory domain-like"/>
    <property type="match status" value="1"/>
</dbReference>